<feature type="compositionally biased region" description="Polar residues" evidence="3">
    <location>
        <begin position="135"/>
        <end position="147"/>
    </location>
</feature>
<dbReference type="GO" id="GO:0008270">
    <property type="term" value="F:zinc ion binding"/>
    <property type="evidence" value="ECO:0007669"/>
    <property type="project" value="InterPro"/>
</dbReference>
<dbReference type="GeneID" id="66113675"/>
<feature type="region of interest" description="Disordered" evidence="3">
    <location>
        <begin position="315"/>
        <end position="364"/>
    </location>
</feature>
<evidence type="ECO:0000313" key="7">
    <source>
        <dbReference type="Proteomes" id="UP000790833"/>
    </source>
</evidence>
<dbReference type="PANTHER" id="PTHR37534">
    <property type="entry name" value="TRANSCRIPTIONAL ACTIVATOR PROTEIN UGA3"/>
    <property type="match status" value="1"/>
</dbReference>
<comment type="subcellular location">
    <subcellularLocation>
        <location evidence="1">Nucleus</location>
    </subcellularLocation>
</comment>
<dbReference type="InterPro" id="IPR021858">
    <property type="entry name" value="Fun_TF"/>
</dbReference>
<evidence type="ECO:0000256" key="1">
    <source>
        <dbReference type="ARBA" id="ARBA00004123"/>
    </source>
</evidence>
<feature type="compositionally biased region" description="Polar residues" evidence="3">
    <location>
        <begin position="160"/>
        <end position="171"/>
    </location>
</feature>
<keyword evidence="4" id="KW-0472">Membrane</keyword>
<gene>
    <name evidence="6" type="ORF">KQ657_000301</name>
</gene>
<dbReference type="Gene3D" id="4.10.240.10">
    <property type="entry name" value="Zn(2)-C6 fungal-type DNA-binding domain"/>
    <property type="match status" value="1"/>
</dbReference>
<dbReference type="GO" id="GO:0000976">
    <property type="term" value="F:transcription cis-regulatory region binding"/>
    <property type="evidence" value="ECO:0007669"/>
    <property type="project" value="TreeGrafter"/>
</dbReference>
<evidence type="ECO:0000313" key="6">
    <source>
        <dbReference type="EMBL" id="KAG7196286.1"/>
    </source>
</evidence>
<accession>A0A9P7VFG1</accession>
<dbReference type="OrthoDB" id="416217at2759"/>
<feature type="transmembrane region" description="Helical" evidence="4">
    <location>
        <begin position="618"/>
        <end position="640"/>
    </location>
</feature>
<feature type="region of interest" description="Disordered" evidence="3">
    <location>
        <begin position="115"/>
        <end position="192"/>
    </location>
</feature>
<keyword evidence="4" id="KW-1133">Transmembrane helix</keyword>
<dbReference type="RefSeq" id="XP_043051831.1">
    <property type="nucleotide sequence ID" value="XM_043191154.1"/>
</dbReference>
<feature type="compositionally biased region" description="Polar residues" evidence="3">
    <location>
        <begin position="315"/>
        <end position="324"/>
    </location>
</feature>
<evidence type="ECO:0000259" key="5">
    <source>
        <dbReference type="PROSITE" id="PS50048"/>
    </source>
</evidence>
<proteinExistence type="predicted"/>
<evidence type="ECO:0000256" key="3">
    <source>
        <dbReference type="SAM" id="MobiDB-lite"/>
    </source>
</evidence>
<name>A0A9P7VFG1_9ASCO</name>
<dbReference type="Proteomes" id="UP000790833">
    <property type="component" value="Unassembled WGS sequence"/>
</dbReference>
<dbReference type="Pfam" id="PF11951">
    <property type="entry name" value="Fungal_trans_2"/>
    <property type="match status" value="1"/>
</dbReference>
<feature type="region of interest" description="Disordered" evidence="3">
    <location>
        <begin position="1"/>
        <end position="22"/>
    </location>
</feature>
<keyword evidence="4" id="KW-0812">Transmembrane</keyword>
<feature type="compositionally biased region" description="Acidic residues" evidence="3">
    <location>
        <begin position="1"/>
        <end position="10"/>
    </location>
</feature>
<evidence type="ECO:0000256" key="2">
    <source>
        <dbReference type="ARBA" id="ARBA00023242"/>
    </source>
</evidence>
<dbReference type="PANTHER" id="PTHR37534:SF49">
    <property type="entry name" value="LYSINE BIOSYNTHESIS REGULATORY PROTEIN LYS14"/>
    <property type="match status" value="1"/>
</dbReference>
<dbReference type="InterPro" id="IPR036864">
    <property type="entry name" value="Zn2-C6_fun-type_DNA-bd_sf"/>
</dbReference>
<reference evidence="6" key="1">
    <citation type="submission" date="2021-03" db="EMBL/GenBank/DDBJ databases">
        <authorList>
            <person name="Palmer J.M."/>
        </authorList>
    </citation>
    <scope>NUCLEOTIDE SEQUENCE</scope>
    <source>
        <strain evidence="6">ARV_011</strain>
    </source>
</reference>
<feature type="transmembrane region" description="Helical" evidence="4">
    <location>
        <begin position="566"/>
        <end position="583"/>
    </location>
</feature>
<dbReference type="GO" id="GO:0045944">
    <property type="term" value="P:positive regulation of transcription by RNA polymerase II"/>
    <property type="evidence" value="ECO:0007669"/>
    <property type="project" value="TreeGrafter"/>
</dbReference>
<feature type="compositionally biased region" description="Pro residues" evidence="3">
    <location>
        <begin position="175"/>
        <end position="186"/>
    </location>
</feature>
<comment type="caution">
    <text evidence="6">The sequence shown here is derived from an EMBL/GenBank/DDBJ whole genome shotgun (WGS) entry which is preliminary data.</text>
</comment>
<dbReference type="SUPFAM" id="SSF57701">
    <property type="entry name" value="Zn2/Cys6 DNA-binding domain"/>
    <property type="match status" value="1"/>
</dbReference>
<evidence type="ECO:0000256" key="4">
    <source>
        <dbReference type="SAM" id="Phobius"/>
    </source>
</evidence>
<dbReference type="CDD" id="cd00067">
    <property type="entry name" value="GAL4"/>
    <property type="match status" value="1"/>
</dbReference>
<feature type="domain" description="Zn(2)-C6 fungal-type" evidence="5">
    <location>
        <begin position="30"/>
        <end position="60"/>
    </location>
</feature>
<dbReference type="SMART" id="SM00066">
    <property type="entry name" value="GAL4"/>
    <property type="match status" value="1"/>
</dbReference>
<dbReference type="AlphaFoldDB" id="A0A9P7VFG1"/>
<sequence length="956" mass="107227">MPDGGDGEGENETKTTSRIPMKKRKYSRGGCMECKRRKIKCDEGKPFCFNCTKVRKECTYMAKKFTFEPVEVSIKKDATMSYTMSEDNNKLLLESPKTQSQLPQLQLHYQHQPVSLPVEHGGGGGRPLPPVLPYSNANTPNNQQQMYGQPPVPQPVLQQASISQPVLQQASIPQPALPPHPIPILPPSDNGQFYQAPGSGPRPSYILQNIAPPPPQQQPLQLPMQNISPNYPNQVGPFPPPLMEPGVSQISFSSSIALPIPDVAMDPLFTEALELATDIGDFLHEESFVPSLQTFDSNTTVTSLSVDSIAQNLNSNNSQPNILNDQGPVDATSNVNEANNVNEGDQGLGSNVRMDGNKSSGKKKLKSIRIGNNALREFIHQHQIAFVDYNSEPYGVSTHDALDEDILHNLETFNVEQFAKDVVADYRLKTSVPKYAWHPDLSVPNDSLIDAVAQDNPLFEKHLPYLKILTNTPLSYHLYPFAESIESNEVLKILLTNLKHSPYLLASLLAMSATFQYNQSGAKIHEQLRFKYATLCLILLGDAFSQHIAKDNTTNFEEAVPKIENLVLTVLVLTSIFTAIAYSSKRKFLDHWKVHLRGAKDLLVNYLRLSKTNNIKRVSFGMALALIWFTSIEMIAILTAETAGVLREESQINDIFKLAGDFNGTNTKDIHDALQRLRLLSKTPKEFNTYFGHSNDSFELIADICRERLRIVDNHEILCRKLTQICARMDAARSTPVIPLCDMETFIVPPESPLHPQNKESSTYNISMAAFGEEVTGEGKTIYYSWFDLVEQLHLDYVFFKVLTMRKLMHLPRVHPLVQDMVRLVLKATFFIKRKTDDSYLQDKQSNNILLETARFYLPATLFDMRCIMVQSPLRIAGICSFDDEQLEQVEIFFMGCVKLGNGSSMSALHAISKHREKLKSVKSPLTASDATRSTYLEDDLNEYMEIDGKEAIAFA</sequence>
<dbReference type="InterPro" id="IPR001138">
    <property type="entry name" value="Zn2Cys6_DnaBD"/>
</dbReference>
<dbReference type="Pfam" id="PF00172">
    <property type="entry name" value="Zn_clus"/>
    <property type="match status" value="1"/>
</dbReference>
<dbReference type="GO" id="GO:0000981">
    <property type="term" value="F:DNA-binding transcription factor activity, RNA polymerase II-specific"/>
    <property type="evidence" value="ECO:0007669"/>
    <property type="project" value="InterPro"/>
</dbReference>
<organism evidence="6 7">
    <name type="scientific">Scheffersomyces spartinae</name>
    <dbReference type="NCBI Taxonomy" id="45513"/>
    <lineage>
        <taxon>Eukaryota</taxon>
        <taxon>Fungi</taxon>
        <taxon>Dikarya</taxon>
        <taxon>Ascomycota</taxon>
        <taxon>Saccharomycotina</taxon>
        <taxon>Pichiomycetes</taxon>
        <taxon>Debaryomycetaceae</taxon>
        <taxon>Scheffersomyces</taxon>
    </lineage>
</organism>
<dbReference type="PROSITE" id="PS50048">
    <property type="entry name" value="ZN2_CY6_FUNGAL_2"/>
    <property type="match status" value="1"/>
</dbReference>
<protein>
    <recommendedName>
        <fullName evidence="5">Zn(2)-C6 fungal-type domain-containing protein</fullName>
    </recommendedName>
</protein>
<dbReference type="EMBL" id="JAHMUF010000001">
    <property type="protein sequence ID" value="KAG7196286.1"/>
    <property type="molecule type" value="Genomic_DNA"/>
</dbReference>
<dbReference type="GO" id="GO:0005634">
    <property type="term" value="C:nucleus"/>
    <property type="evidence" value="ECO:0007669"/>
    <property type="project" value="UniProtKB-SubCell"/>
</dbReference>
<keyword evidence="2" id="KW-0539">Nucleus</keyword>
<keyword evidence="7" id="KW-1185">Reference proteome</keyword>
<dbReference type="PROSITE" id="PS00463">
    <property type="entry name" value="ZN2_CY6_FUNGAL_1"/>
    <property type="match status" value="1"/>
</dbReference>
<feature type="compositionally biased region" description="Polar residues" evidence="3">
    <location>
        <begin position="331"/>
        <end position="343"/>
    </location>
</feature>